<dbReference type="InParanoid" id="A0A494G8F2"/>
<reference evidence="1" key="2">
    <citation type="submission" date="2019-04" db="UniProtKB">
        <authorList>
            <consortium name="EnsemblPlants"/>
        </authorList>
    </citation>
    <scope>IDENTIFICATION</scope>
    <source>
        <strain evidence="1">cv. Heinz 1706</strain>
    </source>
</reference>
<dbReference type="EnsemblPlants" id="Solyc00g006867.1.1">
    <property type="protein sequence ID" value="Solyc00g006867.1.1"/>
    <property type="gene ID" value="Solyc00g006867.1"/>
</dbReference>
<dbReference type="Proteomes" id="UP000004994">
    <property type="component" value="Unassembled WGS sequence"/>
</dbReference>
<protein>
    <submittedName>
        <fullName evidence="1">Uncharacterized protein</fullName>
    </submittedName>
</protein>
<keyword evidence="2" id="KW-1185">Reference proteome</keyword>
<evidence type="ECO:0000313" key="1">
    <source>
        <dbReference type="EnsemblPlants" id="Solyc00g006867.1.1"/>
    </source>
</evidence>
<name>A0A494G8F2_SOLLC</name>
<accession>A0A494G8F2</accession>
<sequence>MVGISKKPRDAWRIPSAKWSRQKKVRSEWKSHPQFENSLKVSALKYFTGMEWNEESKLHANYTRRKDM</sequence>
<reference evidence="1" key="1">
    <citation type="journal article" date="2012" name="Nature">
        <title>The tomato genome sequence provides insights into fleshy fruit evolution.</title>
        <authorList>
            <consortium name="Tomato Genome Consortium"/>
        </authorList>
    </citation>
    <scope>NUCLEOTIDE SEQUENCE [LARGE SCALE GENOMIC DNA]</scope>
    <source>
        <strain evidence="1">cv. Heinz 1706</strain>
    </source>
</reference>
<dbReference type="AlphaFoldDB" id="A0A494G8F2"/>
<evidence type="ECO:0000313" key="2">
    <source>
        <dbReference type="Proteomes" id="UP000004994"/>
    </source>
</evidence>
<dbReference type="Gramene" id="Solyc00g006867.1.1">
    <property type="protein sequence ID" value="Solyc00g006867.1.1"/>
    <property type="gene ID" value="Solyc00g006867.1"/>
</dbReference>
<organism evidence="1">
    <name type="scientific">Solanum lycopersicum</name>
    <name type="common">Tomato</name>
    <name type="synonym">Lycopersicon esculentum</name>
    <dbReference type="NCBI Taxonomy" id="4081"/>
    <lineage>
        <taxon>Eukaryota</taxon>
        <taxon>Viridiplantae</taxon>
        <taxon>Streptophyta</taxon>
        <taxon>Embryophyta</taxon>
        <taxon>Tracheophyta</taxon>
        <taxon>Spermatophyta</taxon>
        <taxon>Magnoliopsida</taxon>
        <taxon>eudicotyledons</taxon>
        <taxon>Gunneridae</taxon>
        <taxon>Pentapetalae</taxon>
        <taxon>asterids</taxon>
        <taxon>lamiids</taxon>
        <taxon>Solanales</taxon>
        <taxon>Solanaceae</taxon>
        <taxon>Solanoideae</taxon>
        <taxon>Solaneae</taxon>
        <taxon>Solanum</taxon>
        <taxon>Solanum subgen. Lycopersicon</taxon>
    </lineage>
</organism>
<proteinExistence type="predicted"/>